<gene>
    <name evidence="1" type="ORF">DERYTH_LOCUS10515</name>
</gene>
<accession>A0A9N9E3Q3</accession>
<dbReference type="EMBL" id="CAJVPY010006152">
    <property type="protein sequence ID" value="CAG8657290.1"/>
    <property type="molecule type" value="Genomic_DNA"/>
</dbReference>
<sequence>MGFKLDSNNNSKKPVVMWNNLNFLAFETALLENEISKSVLINGVLFENNLYAPPFE</sequence>
<name>A0A9N9E3Q3_9GLOM</name>
<organism evidence="1 2">
    <name type="scientific">Dentiscutata erythropus</name>
    <dbReference type="NCBI Taxonomy" id="1348616"/>
    <lineage>
        <taxon>Eukaryota</taxon>
        <taxon>Fungi</taxon>
        <taxon>Fungi incertae sedis</taxon>
        <taxon>Mucoromycota</taxon>
        <taxon>Glomeromycotina</taxon>
        <taxon>Glomeromycetes</taxon>
        <taxon>Diversisporales</taxon>
        <taxon>Gigasporaceae</taxon>
        <taxon>Dentiscutata</taxon>
    </lineage>
</organism>
<evidence type="ECO:0000313" key="2">
    <source>
        <dbReference type="Proteomes" id="UP000789405"/>
    </source>
</evidence>
<comment type="caution">
    <text evidence="1">The sequence shown here is derived from an EMBL/GenBank/DDBJ whole genome shotgun (WGS) entry which is preliminary data.</text>
</comment>
<dbReference type="Proteomes" id="UP000789405">
    <property type="component" value="Unassembled WGS sequence"/>
</dbReference>
<keyword evidence="2" id="KW-1185">Reference proteome</keyword>
<reference evidence="1" key="1">
    <citation type="submission" date="2021-06" db="EMBL/GenBank/DDBJ databases">
        <authorList>
            <person name="Kallberg Y."/>
            <person name="Tangrot J."/>
            <person name="Rosling A."/>
        </authorList>
    </citation>
    <scope>NUCLEOTIDE SEQUENCE</scope>
    <source>
        <strain evidence="1">MA453B</strain>
    </source>
</reference>
<protein>
    <submittedName>
        <fullName evidence="1">16305_t:CDS:1</fullName>
    </submittedName>
</protein>
<proteinExistence type="predicted"/>
<dbReference type="AlphaFoldDB" id="A0A9N9E3Q3"/>
<evidence type="ECO:0000313" key="1">
    <source>
        <dbReference type="EMBL" id="CAG8657290.1"/>
    </source>
</evidence>